<feature type="compositionally biased region" description="Basic and acidic residues" evidence="3">
    <location>
        <begin position="15"/>
        <end position="35"/>
    </location>
</feature>
<comment type="subcellular location">
    <subcellularLocation>
        <location evidence="1">Cytoplasm</location>
    </subcellularLocation>
</comment>
<dbReference type="InterPro" id="IPR019084">
    <property type="entry name" value="STM1-like_N"/>
</dbReference>
<feature type="compositionally biased region" description="Acidic residues" evidence="3">
    <location>
        <begin position="160"/>
        <end position="172"/>
    </location>
</feature>
<dbReference type="Proteomes" id="UP000701801">
    <property type="component" value="Unassembled WGS sequence"/>
</dbReference>
<dbReference type="GO" id="GO:0003723">
    <property type="term" value="F:RNA binding"/>
    <property type="evidence" value="ECO:0007669"/>
    <property type="project" value="InterPro"/>
</dbReference>
<dbReference type="GO" id="GO:0005634">
    <property type="term" value="C:nucleus"/>
    <property type="evidence" value="ECO:0007669"/>
    <property type="project" value="TreeGrafter"/>
</dbReference>
<evidence type="ECO:0000313" key="5">
    <source>
        <dbReference type="EMBL" id="CAG8983740.1"/>
    </source>
</evidence>
<feature type="domain" description="Hyaluronan/mRNA-binding protein" evidence="4">
    <location>
        <begin position="109"/>
        <end position="205"/>
    </location>
</feature>
<dbReference type="PANTHER" id="PTHR12299">
    <property type="entry name" value="HYALURONIC ACID-BINDING PROTEIN 4"/>
    <property type="match status" value="1"/>
</dbReference>
<dbReference type="SMART" id="SM01233">
    <property type="entry name" value="HABP4_PAI-RBP1"/>
    <property type="match status" value="1"/>
</dbReference>
<dbReference type="InterPro" id="IPR006861">
    <property type="entry name" value="HABP4_PAIRBP1-bd"/>
</dbReference>
<evidence type="ECO:0000259" key="4">
    <source>
        <dbReference type="SMART" id="SM01233"/>
    </source>
</evidence>
<feature type="compositionally biased region" description="Basic and acidic residues" evidence="3">
    <location>
        <begin position="112"/>
        <end position="128"/>
    </location>
</feature>
<dbReference type="Pfam" id="PF09598">
    <property type="entry name" value="Stm1_N"/>
    <property type="match status" value="1"/>
</dbReference>
<feature type="region of interest" description="Disordered" evidence="3">
    <location>
        <begin position="193"/>
        <end position="330"/>
    </location>
</feature>
<organism evidence="5 6">
    <name type="scientific">Hymenoscyphus albidus</name>
    <dbReference type="NCBI Taxonomy" id="595503"/>
    <lineage>
        <taxon>Eukaryota</taxon>
        <taxon>Fungi</taxon>
        <taxon>Dikarya</taxon>
        <taxon>Ascomycota</taxon>
        <taxon>Pezizomycotina</taxon>
        <taxon>Leotiomycetes</taxon>
        <taxon>Helotiales</taxon>
        <taxon>Helotiaceae</taxon>
        <taxon>Hymenoscyphus</taxon>
    </lineage>
</organism>
<reference evidence="5" key="1">
    <citation type="submission" date="2021-07" db="EMBL/GenBank/DDBJ databases">
        <authorList>
            <person name="Durling M."/>
        </authorList>
    </citation>
    <scope>NUCLEOTIDE SEQUENCE</scope>
</reference>
<name>A0A9N9M315_9HELO</name>
<dbReference type="GO" id="GO:0005737">
    <property type="term" value="C:cytoplasm"/>
    <property type="evidence" value="ECO:0007669"/>
    <property type="project" value="UniProtKB-SubCell"/>
</dbReference>
<feature type="compositionally biased region" description="Basic and acidic residues" evidence="3">
    <location>
        <begin position="270"/>
        <end position="298"/>
    </location>
</feature>
<dbReference type="Gene3D" id="6.10.140.1040">
    <property type="match status" value="1"/>
</dbReference>
<proteinExistence type="predicted"/>
<feature type="compositionally biased region" description="Basic and acidic residues" evidence="3">
    <location>
        <begin position="85"/>
        <end position="97"/>
    </location>
</feature>
<dbReference type="InterPro" id="IPR039764">
    <property type="entry name" value="HABP4/SERBP1-like"/>
</dbReference>
<feature type="compositionally biased region" description="Basic and acidic residues" evidence="3">
    <location>
        <begin position="234"/>
        <end position="260"/>
    </location>
</feature>
<protein>
    <recommendedName>
        <fullName evidence="4">Hyaluronan/mRNA-binding protein domain-containing protein</fullName>
    </recommendedName>
</protein>
<feature type="compositionally biased region" description="Polar residues" evidence="3">
    <location>
        <begin position="315"/>
        <end position="330"/>
    </location>
</feature>
<dbReference type="EMBL" id="CAJVRM010000737">
    <property type="protein sequence ID" value="CAG8983740.1"/>
    <property type="molecule type" value="Genomic_DNA"/>
</dbReference>
<feature type="region of interest" description="Disordered" evidence="3">
    <location>
        <begin position="1"/>
        <end position="180"/>
    </location>
</feature>
<evidence type="ECO:0000256" key="2">
    <source>
        <dbReference type="ARBA" id="ARBA00022490"/>
    </source>
</evidence>
<evidence type="ECO:0000256" key="3">
    <source>
        <dbReference type="SAM" id="MobiDB-lite"/>
    </source>
</evidence>
<comment type="caution">
    <text evidence="5">The sequence shown here is derived from an EMBL/GenBank/DDBJ whole genome shotgun (WGS) entry which is preliminary data.</text>
</comment>
<feature type="compositionally biased region" description="Gly residues" evidence="3">
    <location>
        <begin position="299"/>
        <end position="312"/>
    </location>
</feature>
<keyword evidence="6" id="KW-1185">Reference proteome</keyword>
<dbReference type="OrthoDB" id="5426471at2759"/>
<keyword evidence="2" id="KW-0963">Cytoplasm</keyword>
<dbReference type="AlphaFoldDB" id="A0A9N9M315"/>
<accession>A0A9N9M315</accession>
<gene>
    <name evidence="5" type="ORF">HYALB_00009836</name>
</gene>
<dbReference type="PANTHER" id="PTHR12299:SF17">
    <property type="entry name" value="AT19571P-RELATED"/>
    <property type="match status" value="1"/>
</dbReference>
<sequence>MSVVSKNAYELLGNTHDEDSDKEPEPPVKVIDKTPARTTKRNAGGEAPASKTAGYENRAPRRGAFNGNEGAFRDRNAGSANNRSKPTDEARPARGDRAPNTYGGRGRGGPRNFDRHSRTVGGDSEKQAAHGWGATEGQAELKDEEAGEALAKAEAKDAEGAADAEVAEPEPEDNSKSYEEYLAELAEKKLALGTGVPEARKPNEGSKQNKKWQTAKELSKEDEEDFVAASAGKAKRERERKQKQVIDIDQRFVEAPERSGGRGGFRGGRGRGDGPSRGGRGEGFRGRGDRGGRGRGDGNFRGSRGGPRGGSGPSASINTEDTSAFPSLGS</sequence>
<evidence type="ECO:0000256" key="1">
    <source>
        <dbReference type="ARBA" id="ARBA00004496"/>
    </source>
</evidence>
<evidence type="ECO:0000313" key="6">
    <source>
        <dbReference type="Proteomes" id="UP000701801"/>
    </source>
</evidence>